<name>A0A410P744_VELA1</name>
<dbReference type="InterPro" id="IPR015931">
    <property type="entry name" value="Acnase/IPM_dHydase_lsu_aba_1/3"/>
</dbReference>
<evidence type="ECO:0000256" key="7">
    <source>
        <dbReference type="ARBA" id="ARBA00023304"/>
    </source>
</evidence>
<dbReference type="GO" id="GO:0009098">
    <property type="term" value="P:L-leucine biosynthetic process"/>
    <property type="evidence" value="ECO:0007669"/>
    <property type="project" value="UniProtKB-UniRule"/>
</dbReference>
<dbReference type="SUPFAM" id="SSF53732">
    <property type="entry name" value="Aconitase iron-sulfur domain"/>
    <property type="match status" value="1"/>
</dbReference>
<evidence type="ECO:0000259" key="9">
    <source>
        <dbReference type="Pfam" id="PF00330"/>
    </source>
</evidence>
<evidence type="ECO:0000256" key="8">
    <source>
        <dbReference type="HAMAP-Rule" id="MF_01027"/>
    </source>
</evidence>
<comment type="catalytic activity">
    <reaction evidence="8">
        <text>(2R,3S)-3-isopropylmalate = (2S)-2-isopropylmalate</text>
        <dbReference type="Rhea" id="RHEA:32287"/>
        <dbReference type="ChEBI" id="CHEBI:1178"/>
        <dbReference type="ChEBI" id="CHEBI:35121"/>
        <dbReference type="EC" id="4.2.1.33"/>
    </reaction>
</comment>
<dbReference type="EC" id="4.2.1.33" evidence="8"/>
<comment type="function">
    <text evidence="8">Catalyzes the isomerization between 2-isopropylmalate and 3-isopropylmalate, via the formation of 2-isopropylmaleate.</text>
</comment>
<dbReference type="InterPro" id="IPR036008">
    <property type="entry name" value="Aconitase_4Fe-4S_dom"/>
</dbReference>
<reference evidence="10 11" key="1">
    <citation type="submission" date="2017-01" db="EMBL/GenBank/DDBJ databases">
        <title>First insights into the biology of 'candidatus Vampirococcus archaeovorus'.</title>
        <authorList>
            <person name="Kizina J."/>
            <person name="Jordan S."/>
            <person name="Stueber K."/>
            <person name="Reinhardt R."/>
            <person name="Harder J."/>
        </authorList>
    </citation>
    <scope>NUCLEOTIDE SEQUENCE [LARGE SCALE GENOMIC DNA]</scope>
    <source>
        <strain evidence="10 11">LiM</strain>
    </source>
</reference>
<feature type="binding site" evidence="8">
    <location>
        <position position="358"/>
    </location>
    <ligand>
        <name>[4Fe-4S] cluster</name>
        <dbReference type="ChEBI" id="CHEBI:49883"/>
    </ligand>
</feature>
<evidence type="ECO:0000256" key="3">
    <source>
        <dbReference type="ARBA" id="ARBA00022723"/>
    </source>
</evidence>
<dbReference type="KEGG" id="vai:BU251_03240"/>
<gene>
    <name evidence="8" type="primary">leuC</name>
    <name evidence="10" type="ORF">BU251_03240</name>
</gene>
<keyword evidence="3 8" id="KW-0479">Metal-binding</keyword>
<dbReference type="InterPro" id="IPR001030">
    <property type="entry name" value="Acoase/IPM_deHydtase_lsu_aba"/>
</dbReference>
<sequence>MGKTIAEKILSNHAGQDLKAGDFAVCNIDFCFGQDGTSGIIVDRFRALGIKEAFDRGKFAIVIDHSAPSPNMGVSAVHKKLRDFSREKGLLLYDVGCGVCHQVIPENGHVLPGDLVLGADSHTCTYGALGALSTGVGSTDLAISLACGKNWFKVPQSIKIVVHGKLGRGVYSKDLILHIIGDLKADGATYQSVEFYGSCIDALSMDARFTICNMGVEMGAKFSVIPADKKTLAWLSGRNKMRKPSPRYADKDAVYSLVKEYDASRIGPQLAKPHAVDNNAVVEELVGTHIDEAYLGTCTNGRLEDLEIAAGMLRGRRVSKNVRFIVAPASRNIYLQAMKKGLIGILVQAGASVVTPGCGPCVGTHNGVPSVGEVVVSTANRNFKGRMGNPESFIYLGSPATVVASAIEGCIADPRAYLK</sequence>
<evidence type="ECO:0000256" key="4">
    <source>
        <dbReference type="ARBA" id="ARBA00023004"/>
    </source>
</evidence>
<dbReference type="OrthoDB" id="9764318at2"/>
<dbReference type="PANTHER" id="PTHR43822">
    <property type="entry name" value="HOMOACONITASE, MITOCHONDRIAL-RELATED"/>
    <property type="match status" value="1"/>
</dbReference>
<dbReference type="InterPro" id="IPR050067">
    <property type="entry name" value="IPM_dehydratase_rel_enz"/>
</dbReference>
<dbReference type="PRINTS" id="PR00415">
    <property type="entry name" value="ACONITASE"/>
</dbReference>
<comment type="pathway">
    <text evidence="8">Amino-acid biosynthesis; L-leucine biosynthesis; L-leucine from 3-methyl-2-oxobutanoate: step 2/4.</text>
</comment>
<dbReference type="PROSITE" id="PS00450">
    <property type="entry name" value="ACONITASE_1"/>
    <property type="match status" value="1"/>
</dbReference>
<dbReference type="GO" id="GO:0046872">
    <property type="term" value="F:metal ion binding"/>
    <property type="evidence" value="ECO:0007669"/>
    <property type="project" value="UniProtKB-KW"/>
</dbReference>
<proteinExistence type="inferred from homology"/>
<comment type="subunit">
    <text evidence="8">Heterodimer of LeuC and LeuD.</text>
</comment>
<keyword evidence="4 8" id="KW-0408">Iron</keyword>
<dbReference type="InterPro" id="IPR018136">
    <property type="entry name" value="Aconitase_4Fe-4S_BS"/>
</dbReference>
<keyword evidence="11" id="KW-1185">Reference proteome</keyword>
<dbReference type="Gene3D" id="3.30.499.10">
    <property type="entry name" value="Aconitase, domain 3"/>
    <property type="match status" value="2"/>
</dbReference>
<dbReference type="EMBL" id="CP019384">
    <property type="protein sequence ID" value="QAT18000.1"/>
    <property type="molecule type" value="Genomic_DNA"/>
</dbReference>
<feature type="binding site" evidence="8">
    <location>
        <position position="361"/>
    </location>
    <ligand>
        <name>[4Fe-4S] cluster</name>
        <dbReference type="ChEBI" id="CHEBI:49883"/>
    </ligand>
</feature>
<evidence type="ECO:0000313" key="11">
    <source>
        <dbReference type="Proteomes" id="UP000287243"/>
    </source>
</evidence>
<comment type="similarity">
    <text evidence="8">Belongs to the aconitase/IPM isomerase family. LeuC type 2 subfamily.</text>
</comment>
<comment type="cofactor">
    <cofactor evidence="8">
        <name>[4Fe-4S] cluster</name>
        <dbReference type="ChEBI" id="CHEBI:49883"/>
    </cofactor>
    <text evidence="8">Binds 1 [4Fe-4S] cluster per subunit.</text>
</comment>
<organism evidence="10 11">
    <name type="scientific">Velamenicoccus archaeovorus</name>
    <dbReference type="NCBI Taxonomy" id="1930593"/>
    <lineage>
        <taxon>Bacteria</taxon>
        <taxon>Pseudomonadati</taxon>
        <taxon>Candidatus Omnitrophota</taxon>
        <taxon>Candidatus Velamenicoccus</taxon>
    </lineage>
</organism>
<keyword evidence="1 8" id="KW-0432">Leucine biosynthesis</keyword>
<dbReference type="RefSeq" id="WP_128700949.1">
    <property type="nucleotide sequence ID" value="NZ_CP019384.1"/>
</dbReference>
<dbReference type="AlphaFoldDB" id="A0A410P744"/>
<evidence type="ECO:0000256" key="5">
    <source>
        <dbReference type="ARBA" id="ARBA00023014"/>
    </source>
</evidence>
<keyword evidence="8" id="KW-0028">Amino-acid biosynthesis</keyword>
<evidence type="ECO:0000313" key="10">
    <source>
        <dbReference type="EMBL" id="QAT18000.1"/>
    </source>
</evidence>
<dbReference type="HAMAP" id="MF_01027">
    <property type="entry name" value="LeuC_type2"/>
    <property type="match status" value="1"/>
</dbReference>
<dbReference type="InterPro" id="IPR011826">
    <property type="entry name" value="HAcnase/IPMdehydase_lsu_prok"/>
</dbReference>
<dbReference type="GO" id="GO:0003861">
    <property type="term" value="F:3-isopropylmalate dehydratase activity"/>
    <property type="evidence" value="ECO:0007669"/>
    <property type="project" value="UniProtKB-UniRule"/>
</dbReference>
<evidence type="ECO:0000256" key="2">
    <source>
        <dbReference type="ARBA" id="ARBA00022485"/>
    </source>
</evidence>
<dbReference type="UniPathway" id="UPA00048">
    <property type="reaction ID" value="UER00071"/>
</dbReference>
<protein>
    <recommendedName>
        <fullName evidence="8">3-isopropylmalate dehydratase large subunit</fullName>
        <ecNumber evidence="8">4.2.1.33</ecNumber>
    </recommendedName>
    <alternativeName>
        <fullName evidence="8">Alpha-IPM isomerase</fullName>
        <shortName evidence="8">IPMI</shortName>
    </alternativeName>
    <alternativeName>
        <fullName evidence="8">Isopropylmalate isomerase</fullName>
    </alternativeName>
</protein>
<dbReference type="NCBIfam" id="TIGR02086">
    <property type="entry name" value="IPMI_arch"/>
    <property type="match status" value="1"/>
</dbReference>
<accession>A0A410P744</accession>
<keyword evidence="6 8" id="KW-0456">Lyase</keyword>
<dbReference type="NCBIfam" id="TIGR01343">
    <property type="entry name" value="hacA_fam"/>
    <property type="match status" value="1"/>
</dbReference>
<feature type="binding site" evidence="8">
    <location>
        <position position="298"/>
    </location>
    <ligand>
        <name>[4Fe-4S] cluster</name>
        <dbReference type="ChEBI" id="CHEBI:49883"/>
    </ligand>
</feature>
<keyword evidence="2 8" id="KW-0004">4Fe-4S</keyword>
<dbReference type="PROSITE" id="PS01244">
    <property type="entry name" value="ACONITASE_2"/>
    <property type="match status" value="1"/>
</dbReference>
<dbReference type="NCBIfam" id="NF001614">
    <property type="entry name" value="PRK00402.1"/>
    <property type="match status" value="1"/>
</dbReference>
<feature type="domain" description="Aconitase/3-isopropylmalate dehydratase large subunit alpha/beta/alpha" evidence="9">
    <location>
        <begin position="7"/>
        <end position="286"/>
    </location>
</feature>
<evidence type="ECO:0000256" key="1">
    <source>
        <dbReference type="ARBA" id="ARBA00022430"/>
    </source>
</evidence>
<keyword evidence="7 8" id="KW-0100">Branched-chain amino acid biosynthesis</keyword>
<dbReference type="PANTHER" id="PTHR43822:SF2">
    <property type="entry name" value="HOMOACONITASE, MITOCHONDRIAL"/>
    <property type="match status" value="1"/>
</dbReference>
<dbReference type="InterPro" id="IPR006251">
    <property type="entry name" value="Homoacnase/IPMdehydase_lsu"/>
</dbReference>
<dbReference type="GO" id="GO:0051539">
    <property type="term" value="F:4 iron, 4 sulfur cluster binding"/>
    <property type="evidence" value="ECO:0007669"/>
    <property type="project" value="UniProtKB-KW"/>
</dbReference>
<dbReference type="Pfam" id="PF00330">
    <property type="entry name" value="Aconitase"/>
    <property type="match status" value="1"/>
</dbReference>
<dbReference type="InterPro" id="IPR033941">
    <property type="entry name" value="IPMI_cat"/>
</dbReference>
<dbReference type="CDD" id="cd01583">
    <property type="entry name" value="IPMI"/>
    <property type="match status" value="1"/>
</dbReference>
<evidence type="ECO:0000256" key="6">
    <source>
        <dbReference type="ARBA" id="ARBA00023239"/>
    </source>
</evidence>
<dbReference type="Proteomes" id="UP000287243">
    <property type="component" value="Chromosome"/>
</dbReference>
<keyword evidence="5 8" id="KW-0411">Iron-sulfur</keyword>